<comment type="caution">
    <text evidence="2">The sequence shown here is derived from an EMBL/GenBank/DDBJ whole genome shotgun (WGS) entry which is preliminary data.</text>
</comment>
<dbReference type="EMBL" id="RWGY01000013">
    <property type="protein sequence ID" value="TVU24806.1"/>
    <property type="molecule type" value="Genomic_DNA"/>
</dbReference>
<sequence length="230" mass="24884">MRMSTGYRKPNSSRAATATPPHNCCAAATAPSQHRRVDPPSPLESTPDLAAEESIQRRDGPAPSEQGPWPLQSAWWRAVAVHAPGSRPGRRGGVLCKPRKRLRRRPPIGEHGEDEGGVAAAPGATVADAWPLTAVPVAAPSDPWRRAQPPARRRAQPPVQMRRLARDGAGRGARLGVRVRRRGSARSGEPEGCGAEAMALRTSSSRPRPPTAPRRRGWLQCRRPQGQARR</sequence>
<gene>
    <name evidence="2" type="ORF">EJB05_27265</name>
</gene>
<evidence type="ECO:0000313" key="3">
    <source>
        <dbReference type="Proteomes" id="UP000324897"/>
    </source>
</evidence>
<dbReference type="AlphaFoldDB" id="A0A5J9UML7"/>
<dbReference type="Gramene" id="TVU24806">
    <property type="protein sequence ID" value="TVU24806"/>
    <property type="gene ID" value="EJB05_27265"/>
</dbReference>
<keyword evidence="3" id="KW-1185">Reference proteome</keyword>
<dbReference type="Proteomes" id="UP000324897">
    <property type="component" value="Chromosome 2"/>
</dbReference>
<evidence type="ECO:0000313" key="2">
    <source>
        <dbReference type="EMBL" id="TVU24806.1"/>
    </source>
</evidence>
<organism evidence="2 3">
    <name type="scientific">Eragrostis curvula</name>
    <name type="common">weeping love grass</name>
    <dbReference type="NCBI Taxonomy" id="38414"/>
    <lineage>
        <taxon>Eukaryota</taxon>
        <taxon>Viridiplantae</taxon>
        <taxon>Streptophyta</taxon>
        <taxon>Embryophyta</taxon>
        <taxon>Tracheophyta</taxon>
        <taxon>Spermatophyta</taxon>
        <taxon>Magnoliopsida</taxon>
        <taxon>Liliopsida</taxon>
        <taxon>Poales</taxon>
        <taxon>Poaceae</taxon>
        <taxon>PACMAD clade</taxon>
        <taxon>Chloridoideae</taxon>
        <taxon>Eragrostideae</taxon>
        <taxon>Eragrostidinae</taxon>
        <taxon>Eragrostis</taxon>
    </lineage>
</organism>
<proteinExistence type="predicted"/>
<evidence type="ECO:0000256" key="1">
    <source>
        <dbReference type="SAM" id="MobiDB-lite"/>
    </source>
</evidence>
<feature type="region of interest" description="Disordered" evidence="1">
    <location>
        <begin position="140"/>
        <end position="230"/>
    </location>
</feature>
<feature type="compositionally biased region" description="Low complexity" evidence="1">
    <location>
        <begin position="146"/>
        <end position="162"/>
    </location>
</feature>
<protein>
    <submittedName>
        <fullName evidence="2">Uncharacterized protein</fullName>
    </submittedName>
</protein>
<reference evidence="2 3" key="1">
    <citation type="journal article" date="2019" name="Sci. Rep.">
        <title>A high-quality genome of Eragrostis curvula grass provides insights into Poaceae evolution and supports new strategies to enhance forage quality.</title>
        <authorList>
            <person name="Carballo J."/>
            <person name="Santos B.A.C.M."/>
            <person name="Zappacosta D."/>
            <person name="Garbus I."/>
            <person name="Selva J.P."/>
            <person name="Gallo C.A."/>
            <person name="Diaz A."/>
            <person name="Albertini E."/>
            <person name="Caccamo M."/>
            <person name="Echenique V."/>
        </authorList>
    </citation>
    <scope>NUCLEOTIDE SEQUENCE [LARGE SCALE GENOMIC DNA]</scope>
    <source>
        <strain evidence="3">cv. Victoria</strain>
        <tissue evidence="2">Leaf</tissue>
    </source>
</reference>
<feature type="non-terminal residue" evidence="2">
    <location>
        <position position="1"/>
    </location>
</feature>
<name>A0A5J9UML7_9POAL</name>
<feature type="non-terminal residue" evidence="2">
    <location>
        <position position="230"/>
    </location>
</feature>
<accession>A0A5J9UML7</accession>
<feature type="region of interest" description="Disordered" evidence="1">
    <location>
        <begin position="1"/>
        <end position="119"/>
    </location>
</feature>
<feature type="compositionally biased region" description="Basic residues" evidence="1">
    <location>
        <begin position="97"/>
        <end position="106"/>
    </location>
</feature>